<proteinExistence type="inferred from homology"/>
<accession>A0A6M3M0L3</accession>
<dbReference type="InterPro" id="IPR031327">
    <property type="entry name" value="MCM"/>
</dbReference>
<gene>
    <name evidence="6" type="ORF">MM171A01009_0017</name>
</gene>
<organism evidence="6">
    <name type="scientific">viral metagenome</name>
    <dbReference type="NCBI Taxonomy" id="1070528"/>
    <lineage>
        <taxon>unclassified sequences</taxon>
        <taxon>metagenomes</taxon>
        <taxon>organismal metagenomes</taxon>
    </lineage>
</organism>
<dbReference type="Gene3D" id="3.40.50.300">
    <property type="entry name" value="P-loop containing nucleotide triphosphate hydrolases"/>
    <property type="match status" value="1"/>
</dbReference>
<keyword evidence="4" id="KW-0067">ATP-binding</keyword>
<keyword evidence="3" id="KW-0547">Nucleotide-binding</keyword>
<evidence type="ECO:0000313" key="6">
    <source>
        <dbReference type="EMBL" id="QJA99454.1"/>
    </source>
</evidence>
<protein>
    <submittedName>
        <fullName evidence="6">Putative helicase</fullName>
    </submittedName>
</protein>
<dbReference type="GO" id="GO:0006260">
    <property type="term" value="P:DNA replication"/>
    <property type="evidence" value="ECO:0007669"/>
    <property type="project" value="UniProtKB-KW"/>
</dbReference>
<dbReference type="AlphaFoldDB" id="A0A6M3M0L3"/>
<sequence length="630" mass="71920">MRKITEKRTEEKTDSSKVPIDVGVDKQWLEAILNRDVKKPTAWTETDVREMVASKAQSRIQGIVQSIYWDLLKTQQVMKFAEDGEIIDQPDEDYFDGWYERNDLQDYNQKYKLMQMLNTIARALHVTEPDGYAKEDFDDILKRFVNRILEEPEYLEVAANVINEKYPGLASPFKSAPSVEELNEREAQEYAIELGKVEKSIESNIDQHASVLQKISRAKRTDFEKIALDLDRIVIFGPRNWELILYNLMSPHAPRLLINNLDYRANIHGLLAGDISTAKSKILKISKLIAPKMLVVDSTTVATLEGHAPTRAGGEIDEGVLDYAKNGVIIVEEYTNAMAKIPLMRRVMDGEHIEIWKKGSSKGIDPNSTMLAACNPEADFFREEVEGNFRQQIAFKEGILSRFDVLILLTATQVKNELIIDKMNLMSTRSPLDKIDFGAIKEDLEILADGMMSGSITRVTITSAQEGKLKEAFLNQNTRDKKQRLLRNRPLVILRDLENLARLVNVIATVNFSKRTIKNGLLKAKDDDIDKAIQLWENLISLRVEIYGRSNRNFMTVKDEILVFTMRAQAHYQNEDKEAMVPISEVKAEIVDKRRLIGKTTFYKELQTLRETGEIVQQGKRDGKIAVVIK</sequence>
<dbReference type="PANTHER" id="PTHR11630">
    <property type="entry name" value="DNA REPLICATION LICENSING FACTOR MCM FAMILY MEMBER"/>
    <property type="match status" value="1"/>
</dbReference>
<dbReference type="InterPro" id="IPR027417">
    <property type="entry name" value="P-loop_NTPase"/>
</dbReference>
<dbReference type="Pfam" id="PF00493">
    <property type="entry name" value="MCM"/>
    <property type="match status" value="1"/>
</dbReference>
<dbReference type="GO" id="GO:0017116">
    <property type="term" value="F:single-stranded DNA helicase activity"/>
    <property type="evidence" value="ECO:0007669"/>
    <property type="project" value="TreeGrafter"/>
</dbReference>
<feature type="domain" description="MCM C-terminal AAA(+) ATPase" evidence="5">
    <location>
        <begin position="235"/>
        <end position="409"/>
    </location>
</feature>
<comment type="similarity">
    <text evidence="1">Belongs to the MCM family.</text>
</comment>
<evidence type="ECO:0000256" key="2">
    <source>
        <dbReference type="ARBA" id="ARBA00022705"/>
    </source>
</evidence>
<evidence type="ECO:0000256" key="3">
    <source>
        <dbReference type="ARBA" id="ARBA00022741"/>
    </source>
</evidence>
<name>A0A6M3M0L3_9ZZZZ</name>
<evidence type="ECO:0000259" key="5">
    <source>
        <dbReference type="PROSITE" id="PS50051"/>
    </source>
</evidence>
<reference evidence="6" key="1">
    <citation type="submission" date="2020-03" db="EMBL/GenBank/DDBJ databases">
        <title>The deep terrestrial virosphere.</title>
        <authorList>
            <person name="Holmfeldt K."/>
            <person name="Nilsson E."/>
            <person name="Simone D."/>
            <person name="Lopez-Fernandez M."/>
            <person name="Wu X."/>
            <person name="de Brujin I."/>
            <person name="Lundin D."/>
            <person name="Andersson A."/>
            <person name="Bertilsson S."/>
            <person name="Dopson M."/>
        </authorList>
    </citation>
    <scope>NUCLEOTIDE SEQUENCE</scope>
    <source>
        <strain evidence="6">MM171A01009</strain>
    </source>
</reference>
<dbReference type="EMBL" id="MT143651">
    <property type="protein sequence ID" value="QJA99454.1"/>
    <property type="molecule type" value="Genomic_DNA"/>
</dbReference>
<evidence type="ECO:0000256" key="4">
    <source>
        <dbReference type="ARBA" id="ARBA00022840"/>
    </source>
</evidence>
<dbReference type="GO" id="GO:0005524">
    <property type="term" value="F:ATP binding"/>
    <property type="evidence" value="ECO:0007669"/>
    <property type="project" value="UniProtKB-KW"/>
</dbReference>
<dbReference type="GO" id="GO:0003697">
    <property type="term" value="F:single-stranded DNA binding"/>
    <property type="evidence" value="ECO:0007669"/>
    <property type="project" value="TreeGrafter"/>
</dbReference>
<dbReference type="PROSITE" id="PS50051">
    <property type="entry name" value="MCM_2"/>
    <property type="match status" value="1"/>
</dbReference>
<dbReference type="PRINTS" id="PR01657">
    <property type="entry name" value="MCMFAMILY"/>
</dbReference>
<keyword evidence="6" id="KW-0378">Hydrolase</keyword>
<evidence type="ECO:0000256" key="1">
    <source>
        <dbReference type="ARBA" id="ARBA00008010"/>
    </source>
</evidence>
<dbReference type="GO" id="GO:0042555">
    <property type="term" value="C:MCM complex"/>
    <property type="evidence" value="ECO:0007669"/>
    <property type="project" value="TreeGrafter"/>
</dbReference>
<dbReference type="InterPro" id="IPR001208">
    <property type="entry name" value="MCM_dom"/>
</dbReference>
<keyword evidence="6" id="KW-0347">Helicase</keyword>
<dbReference type="SUPFAM" id="SSF52540">
    <property type="entry name" value="P-loop containing nucleoside triphosphate hydrolases"/>
    <property type="match status" value="1"/>
</dbReference>
<keyword evidence="2" id="KW-0235">DNA replication</keyword>
<dbReference type="PANTHER" id="PTHR11630:SF66">
    <property type="entry name" value="DNA REPLICATION LICENSING FACTOR MCM4"/>
    <property type="match status" value="1"/>
</dbReference>